<gene>
    <name evidence="1" type="ORF">TBRA_LOCUS5708</name>
</gene>
<dbReference type="EMBL" id="CADCXV010000725">
    <property type="protein sequence ID" value="CAB0033810.1"/>
    <property type="molecule type" value="Genomic_DNA"/>
</dbReference>
<evidence type="ECO:0000313" key="2">
    <source>
        <dbReference type="Proteomes" id="UP000479190"/>
    </source>
</evidence>
<dbReference type="Proteomes" id="UP000479190">
    <property type="component" value="Unassembled WGS sequence"/>
</dbReference>
<accession>A0A6H5IED4</accession>
<keyword evidence="2" id="KW-1185">Reference proteome</keyword>
<dbReference type="OrthoDB" id="8197607at2759"/>
<dbReference type="AlphaFoldDB" id="A0A6H5IED4"/>
<organism evidence="1 2">
    <name type="scientific">Trichogramma brassicae</name>
    <dbReference type="NCBI Taxonomy" id="86971"/>
    <lineage>
        <taxon>Eukaryota</taxon>
        <taxon>Metazoa</taxon>
        <taxon>Ecdysozoa</taxon>
        <taxon>Arthropoda</taxon>
        <taxon>Hexapoda</taxon>
        <taxon>Insecta</taxon>
        <taxon>Pterygota</taxon>
        <taxon>Neoptera</taxon>
        <taxon>Endopterygota</taxon>
        <taxon>Hymenoptera</taxon>
        <taxon>Apocrita</taxon>
        <taxon>Proctotrupomorpha</taxon>
        <taxon>Chalcidoidea</taxon>
        <taxon>Trichogrammatidae</taxon>
        <taxon>Trichogramma</taxon>
    </lineage>
</organism>
<proteinExistence type="predicted"/>
<protein>
    <submittedName>
        <fullName evidence="1">Uncharacterized protein</fullName>
    </submittedName>
</protein>
<reference evidence="1 2" key="1">
    <citation type="submission" date="2020-02" db="EMBL/GenBank/DDBJ databases">
        <authorList>
            <person name="Ferguson B K."/>
        </authorList>
    </citation>
    <scope>NUCLEOTIDE SEQUENCE [LARGE SCALE GENOMIC DNA]</scope>
</reference>
<name>A0A6H5IED4_9HYME</name>
<evidence type="ECO:0000313" key="1">
    <source>
        <dbReference type="EMBL" id="CAB0033810.1"/>
    </source>
</evidence>
<sequence>MSIFMRAHYVFHFFHEVHLLWSMRSTYAPNPTTIMCMQCIRYSKTPSERRGFAVLRYSAPANNSNTLSAHPPLCILKLPKQRQPLQCVTSDPSSLDDGPTAKIKRRVSFARNRRIKNGRYI</sequence>